<keyword evidence="2" id="KW-1185">Reference proteome</keyword>
<name>A0ABY5ETT5_9HYPH</name>
<dbReference type="Proteomes" id="UP001059475">
    <property type="component" value="Chromosome"/>
</dbReference>
<accession>A0ABY5ETT5</accession>
<evidence type="ECO:0000313" key="1">
    <source>
        <dbReference type="EMBL" id="UTO28554.1"/>
    </source>
</evidence>
<gene>
    <name evidence="1" type="ORF">NMK50_00475</name>
</gene>
<protein>
    <submittedName>
        <fullName evidence="1">Uncharacterized protein</fullName>
    </submittedName>
</protein>
<dbReference type="EMBL" id="CP101114">
    <property type="protein sequence ID" value="UTO28554.1"/>
    <property type="molecule type" value="Genomic_DNA"/>
</dbReference>
<organism evidence="1 2">
    <name type="scientific">Bartonella harrusi</name>
    <dbReference type="NCBI Taxonomy" id="2961895"/>
    <lineage>
        <taxon>Bacteria</taxon>
        <taxon>Pseudomonadati</taxon>
        <taxon>Pseudomonadota</taxon>
        <taxon>Alphaproteobacteria</taxon>
        <taxon>Hyphomicrobiales</taxon>
        <taxon>Bartonellaceae</taxon>
        <taxon>Bartonella</taxon>
    </lineage>
</organism>
<proteinExistence type="predicted"/>
<evidence type="ECO:0000313" key="2">
    <source>
        <dbReference type="Proteomes" id="UP001059475"/>
    </source>
</evidence>
<dbReference type="RefSeq" id="WP_254770457.1">
    <property type="nucleotide sequence ID" value="NZ_CP101114.1"/>
</dbReference>
<reference evidence="1" key="1">
    <citation type="submission" date="2022-07" db="EMBL/GenBank/DDBJ databases">
        <title>First report of Bartonella spp. in marsupials in Brazil, with a description of Bartonella harrusi sp. nov. and new proposal for taxonomic reclassification of species of the genus Bartonella.</title>
        <authorList>
            <person name="Amaral R.B."/>
        </authorList>
    </citation>
    <scope>NUCLEOTIDE SEQUENCE</scope>
    <source>
        <strain evidence="1">117A</strain>
    </source>
</reference>
<sequence length="85" mass="9834">MGLSVLRKVDFFKKAGEYVAQWYFGLYAGYVTPSLTNVTNKSVRQFAYLYYLKDIAVDTFGSRKAELKMMLKMDVGFLLKLHIFS</sequence>